<evidence type="ECO:0000256" key="2">
    <source>
        <dbReference type="ARBA" id="ARBA00022833"/>
    </source>
</evidence>
<feature type="region of interest" description="Disordered" evidence="7">
    <location>
        <begin position="115"/>
        <end position="167"/>
    </location>
</feature>
<gene>
    <name evidence="9" type="ORF">C8A03DRAFT_14802</name>
</gene>
<evidence type="ECO:0000256" key="6">
    <source>
        <dbReference type="ARBA" id="ARBA00023242"/>
    </source>
</evidence>
<dbReference type="PROSITE" id="PS50048">
    <property type="entry name" value="ZN2_CY6_FUNGAL_2"/>
    <property type="match status" value="1"/>
</dbReference>
<dbReference type="GO" id="GO:0000978">
    <property type="term" value="F:RNA polymerase II cis-regulatory region sequence-specific DNA binding"/>
    <property type="evidence" value="ECO:0007669"/>
    <property type="project" value="TreeGrafter"/>
</dbReference>
<feature type="compositionally biased region" description="Low complexity" evidence="7">
    <location>
        <begin position="1"/>
        <end position="25"/>
    </location>
</feature>
<feature type="region of interest" description="Disordered" evidence="7">
    <location>
        <begin position="79"/>
        <end position="103"/>
    </location>
</feature>
<evidence type="ECO:0000256" key="1">
    <source>
        <dbReference type="ARBA" id="ARBA00022723"/>
    </source>
</evidence>
<comment type="caution">
    <text evidence="9">The sequence shown here is derived from an EMBL/GenBank/DDBJ whole genome shotgun (WGS) entry which is preliminary data.</text>
</comment>
<evidence type="ECO:0000313" key="9">
    <source>
        <dbReference type="EMBL" id="KAK4238749.1"/>
    </source>
</evidence>
<dbReference type="InterPro" id="IPR001138">
    <property type="entry name" value="Zn2Cys6_DnaBD"/>
</dbReference>
<feature type="compositionally biased region" description="Polar residues" evidence="7">
    <location>
        <begin position="190"/>
        <end position="205"/>
    </location>
</feature>
<dbReference type="EMBL" id="MU860084">
    <property type="protein sequence ID" value="KAK4238749.1"/>
    <property type="molecule type" value="Genomic_DNA"/>
</dbReference>
<protein>
    <submittedName>
        <fullName evidence="9">Fungal-specific transcription factor domain-containing protein</fullName>
    </submittedName>
</protein>
<proteinExistence type="predicted"/>
<reference evidence="9" key="2">
    <citation type="submission" date="2023-05" db="EMBL/GenBank/DDBJ databases">
        <authorList>
            <consortium name="Lawrence Berkeley National Laboratory"/>
            <person name="Steindorff A."/>
            <person name="Hensen N."/>
            <person name="Bonometti L."/>
            <person name="Westerberg I."/>
            <person name="Brannstrom I.O."/>
            <person name="Guillou S."/>
            <person name="Cros-Aarteil S."/>
            <person name="Calhoun S."/>
            <person name="Haridas S."/>
            <person name="Kuo A."/>
            <person name="Mondo S."/>
            <person name="Pangilinan J."/>
            <person name="Riley R."/>
            <person name="Labutti K."/>
            <person name="Andreopoulos B."/>
            <person name="Lipzen A."/>
            <person name="Chen C."/>
            <person name="Yanf M."/>
            <person name="Daum C."/>
            <person name="Ng V."/>
            <person name="Clum A."/>
            <person name="Ohm R."/>
            <person name="Martin F."/>
            <person name="Silar P."/>
            <person name="Natvig D."/>
            <person name="Lalanne C."/>
            <person name="Gautier V."/>
            <person name="Ament-Velasquez S.L."/>
            <person name="Kruys A."/>
            <person name="Hutchinson M.I."/>
            <person name="Powell A.J."/>
            <person name="Barry K."/>
            <person name="Miller A.N."/>
            <person name="Grigoriev I.V."/>
            <person name="Debuchy R."/>
            <person name="Gladieux P."/>
            <person name="Thoren M.H."/>
            <person name="Johannesson H."/>
        </authorList>
    </citation>
    <scope>NUCLEOTIDE SEQUENCE</scope>
    <source>
        <strain evidence="9">CBS 532.94</strain>
    </source>
</reference>
<keyword evidence="3" id="KW-0805">Transcription regulation</keyword>
<keyword evidence="5" id="KW-0804">Transcription</keyword>
<dbReference type="CDD" id="cd00067">
    <property type="entry name" value="GAL4"/>
    <property type="match status" value="1"/>
</dbReference>
<dbReference type="PROSITE" id="PS00463">
    <property type="entry name" value="ZN2_CY6_FUNGAL_1"/>
    <property type="match status" value="1"/>
</dbReference>
<feature type="region of interest" description="Disordered" evidence="7">
    <location>
        <begin position="1"/>
        <end position="32"/>
    </location>
</feature>
<dbReference type="InterPro" id="IPR007219">
    <property type="entry name" value="XnlR_reg_dom"/>
</dbReference>
<dbReference type="InterPro" id="IPR051430">
    <property type="entry name" value="Fungal_TF_Env_Response"/>
</dbReference>
<name>A0AAN7CB16_9PEZI</name>
<dbReference type="GO" id="GO:0001228">
    <property type="term" value="F:DNA-binding transcription activator activity, RNA polymerase II-specific"/>
    <property type="evidence" value="ECO:0007669"/>
    <property type="project" value="TreeGrafter"/>
</dbReference>
<organism evidence="9 10">
    <name type="scientific">Achaetomium macrosporum</name>
    <dbReference type="NCBI Taxonomy" id="79813"/>
    <lineage>
        <taxon>Eukaryota</taxon>
        <taxon>Fungi</taxon>
        <taxon>Dikarya</taxon>
        <taxon>Ascomycota</taxon>
        <taxon>Pezizomycotina</taxon>
        <taxon>Sordariomycetes</taxon>
        <taxon>Sordariomycetidae</taxon>
        <taxon>Sordariales</taxon>
        <taxon>Chaetomiaceae</taxon>
        <taxon>Achaetomium</taxon>
    </lineage>
</organism>
<dbReference type="PANTHER" id="PTHR31944">
    <property type="entry name" value="HEME-RESPONSIVE ZINC FINGER TRANSCRIPTION FACTOR HAP1"/>
    <property type="match status" value="1"/>
</dbReference>
<evidence type="ECO:0000259" key="8">
    <source>
        <dbReference type="PROSITE" id="PS50048"/>
    </source>
</evidence>
<dbReference type="SMART" id="SM00066">
    <property type="entry name" value="GAL4"/>
    <property type="match status" value="1"/>
</dbReference>
<dbReference type="Gene3D" id="4.10.240.10">
    <property type="entry name" value="Zn(2)-C6 fungal-type DNA-binding domain"/>
    <property type="match status" value="1"/>
</dbReference>
<accession>A0AAN7CB16</accession>
<dbReference type="SUPFAM" id="SSF57701">
    <property type="entry name" value="Zn2/Cys6 DNA-binding domain"/>
    <property type="match status" value="1"/>
</dbReference>
<dbReference type="GO" id="GO:0005634">
    <property type="term" value="C:nucleus"/>
    <property type="evidence" value="ECO:0007669"/>
    <property type="project" value="TreeGrafter"/>
</dbReference>
<dbReference type="Pfam" id="PF00172">
    <property type="entry name" value="Zn_clus"/>
    <property type="match status" value="1"/>
</dbReference>
<dbReference type="SMART" id="SM00906">
    <property type="entry name" value="Fungal_trans"/>
    <property type="match status" value="1"/>
</dbReference>
<feature type="compositionally biased region" description="Low complexity" evidence="7">
    <location>
        <begin position="154"/>
        <end position="167"/>
    </location>
</feature>
<evidence type="ECO:0000256" key="3">
    <source>
        <dbReference type="ARBA" id="ARBA00023015"/>
    </source>
</evidence>
<evidence type="ECO:0000313" key="10">
    <source>
        <dbReference type="Proteomes" id="UP001303760"/>
    </source>
</evidence>
<keyword evidence="6" id="KW-0539">Nucleus</keyword>
<keyword evidence="2" id="KW-0862">Zinc</keyword>
<feature type="compositionally biased region" description="Basic and acidic residues" evidence="7">
    <location>
        <begin position="91"/>
        <end position="103"/>
    </location>
</feature>
<keyword evidence="1" id="KW-0479">Metal-binding</keyword>
<keyword evidence="10" id="KW-1185">Reference proteome</keyword>
<evidence type="ECO:0000256" key="4">
    <source>
        <dbReference type="ARBA" id="ARBA00023125"/>
    </source>
</evidence>
<feature type="domain" description="Zn(2)-C6 fungal-type" evidence="8">
    <location>
        <begin position="40"/>
        <end position="70"/>
    </location>
</feature>
<dbReference type="GO" id="GO:0008270">
    <property type="term" value="F:zinc ion binding"/>
    <property type="evidence" value="ECO:0007669"/>
    <property type="project" value="InterPro"/>
</dbReference>
<reference evidence="9" key="1">
    <citation type="journal article" date="2023" name="Mol. Phylogenet. Evol.">
        <title>Genome-scale phylogeny and comparative genomics of the fungal order Sordariales.</title>
        <authorList>
            <person name="Hensen N."/>
            <person name="Bonometti L."/>
            <person name="Westerberg I."/>
            <person name="Brannstrom I.O."/>
            <person name="Guillou S."/>
            <person name="Cros-Aarteil S."/>
            <person name="Calhoun S."/>
            <person name="Haridas S."/>
            <person name="Kuo A."/>
            <person name="Mondo S."/>
            <person name="Pangilinan J."/>
            <person name="Riley R."/>
            <person name="LaButti K."/>
            <person name="Andreopoulos B."/>
            <person name="Lipzen A."/>
            <person name="Chen C."/>
            <person name="Yan M."/>
            <person name="Daum C."/>
            <person name="Ng V."/>
            <person name="Clum A."/>
            <person name="Steindorff A."/>
            <person name="Ohm R.A."/>
            <person name="Martin F."/>
            <person name="Silar P."/>
            <person name="Natvig D.O."/>
            <person name="Lalanne C."/>
            <person name="Gautier V."/>
            <person name="Ament-Velasquez S.L."/>
            <person name="Kruys A."/>
            <person name="Hutchinson M.I."/>
            <person name="Powell A.J."/>
            <person name="Barry K."/>
            <person name="Miller A.N."/>
            <person name="Grigoriev I.V."/>
            <person name="Debuchy R."/>
            <person name="Gladieux P."/>
            <person name="Hiltunen Thoren M."/>
            <person name="Johannesson H."/>
        </authorList>
    </citation>
    <scope>NUCLEOTIDE SEQUENCE</scope>
    <source>
        <strain evidence="9">CBS 532.94</strain>
    </source>
</reference>
<dbReference type="Proteomes" id="UP001303760">
    <property type="component" value="Unassembled WGS sequence"/>
</dbReference>
<sequence length="821" mass="90224">MATDAAPAAAAAAPGPPTSAGSPGSIKLAEPRRRNRPALSCIQCRTRKIRCDRNEPCASCMKSKIVNCTYEEARRPKPRLWRLSPAPAGGHPERSPTATDERPAGSAFAFRDMALQPAPPASNPSSGAAPPGRTPEPLSAASPRSLPHTHQPDSTLGAAGASGSTAALAERVRQLEQQLADALRRPDYGSPSSRSGHTTLSQDHGTQYRRLSGASPLMNGDKLFPLIVNIAQRIESDKVAAPDIYFLLQQCRDVAKSIRSARIPTFATFHLGKAIPPQETALRLVDAYFRTFESVYRILHRPTFWQGYQKYWENPDYADSAFVVQFQLCMAIGTCFQDDAAALRRLAAQWIYEAQVWLALPPDRSRINFAGLQAMCLLHLARETCGIGGDLAWLSAGYILRTAMYLGLHRDPDNTPNMPVFAAEMRRRLWATVLELILQSSLDTGAPPLLALSDFDTRPPSNYDDEQLAENAKFPSIPRPPSCFTQTTVQIALLRSFPVRLAIAQYVNHFASPVTWEETIKWNNELRTAYGALSSIFQPFYDPAGILPKRLSLFQLRLAEHMVHRFFLALNHPWLWAAQNNPTYYFARKVCVEYSLKLYRAIATGSPAGDSGTASQSDDFTRLATCGYGAFRSVPTLAVLTICLELLWQVQEDRSFRQSISIDHQPDRTGPGNEIDVNSSVGMGIASGVVPLQELLEAVKYSIGWAERRIRCGEANVKGYLLFSALLCQAQALQRGASDAEVERQVCNYLTEELSHCLLLLKDAAGRETSMASTGEATNGGKAPLIESKGWGGAWESDDAMESCGFNSIFNIYDADFFLGT</sequence>
<feature type="region of interest" description="Disordered" evidence="7">
    <location>
        <begin position="183"/>
        <end position="212"/>
    </location>
</feature>
<keyword evidence="4" id="KW-0238">DNA-binding</keyword>
<dbReference type="PANTHER" id="PTHR31944:SF131">
    <property type="entry name" value="HEME-RESPONSIVE ZINC FINGER TRANSCRIPTION FACTOR HAP1"/>
    <property type="match status" value="1"/>
</dbReference>
<dbReference type="GO" id="GO:0006351">
    <property type="term" value="P:DNA-templated transcription"/>
    <property type="evidence" value="ECO:0007669"/>
    <property type="project" value="InterPro"/>
</dbReference>
<evidence type="ECO:0000256" key="7">
    <source>
        <dbReference type="SAM" id="MobiDB-lite"/>
    </source>
</evidence>
<dbReference type="Pfam" id="PF04082">
    <property type="entry name" value="Fungal_trans"/>
    <property type="match status" value="1"/>
</dbReference>
<dbReference type="InterPro" id="IPR036864">
    <property type="entry name" value="Zn2-C6_fun-type_DNA-bd_sf"/>
</dbReference>
<dbReference type="CDD" id="cd12148">
    <property type="entry name" value="fungal_TF_MHR"/>
    <property type="match status" value="1"/>
</dbReference>
<evidence type="ECO:0000256" key="5">
    <source>
        <dbReference type="ARBA" id="ARBA00023163"/>
    </source>
</evidence>
<dbReference type="AlphaFoldDB" id="A0AAN7CB16"/>